<feature type="transmembrane region" description="Helical" evidence="12">
    <location>
        <begin position="212"/>
        <end position="233"/>
    </location>
</feature>
<dbReference type="PANTHER" id="PTHR23130:SF207">
    <property type="entry name" value="CYTOCHROME B561 AND DOMON DOMAIN-CONTAINING PROTEIN"/>
    <property type="match status" value="1"/>
</dbReference>
<dbReference type="PANTHER" id="PTHR23130">
    <property type="entry name" value="CYTOCHROME B561 AND DOMON DOMAIN-CONTAINING PROTEIN"/>
    <property type="match status" value="1"/>
</dbReference>
<evidence type="ECO:0000256" key="9">
    <source>
        <dbReference type="ARBA" id="ARBA00053871"/>
    </source>
</evidence>
<gene>
    <name evidence="16" type="ORF">GSCOC_T00030951001</name>
</gene>
<evidence type="ECO:0000256" key="13">
    <source>
        <dbReference type="SAM" id="SignalP"/>
    </source>
</evidence>
<feature type="transmembrane region" description="Helical" evidence="12">
    <location>
        <begin position="240"/>
        <end position="261"/>
    </location>
</feature>
<dbReference type="EMBL" id="HG739128">
    <property type="protein sequence ID" value="CDP10275.1"/>
    <property type="molecule type" value="Genomic_DNA"/>
</dbReference>
<sequence length="398" mass="44490">MALFQTLIPALCTLSLLFQIQPSYSATCTSQKFGRNRIFQHCNDLPQLNSHIHWTYDSSKSALSLAFVAFPARPDGWIAWGINPNGTGMIGTQALIAFKKPGGDSMIVKTFRLNSYKSVEQAEIMYDVSRLEAEYHGGLMMIFATINLPNGMTTLNQVWQVGASVMNGTFPAIHAFQPENLSSKDKLDLRKGQSLTSTSQENSGLRSKQIHGALNTVSWGMLFPIGIMMARYLRTFADPAWFYVHISCQMSSYIVGVAGWATGLKLGSQSKGVEYTIHRDFGITLFCLATLQILALFLRPKRDHKYRFYWNIYHHGVGYGVLVLGIINVFKGLEMLDPPKKWKLAYIFFLAVLGGIAISLEVITWIVILRRKPGKSGISIRLYDGQKDSNGRQQPLTS</sequence>
<keyword evidence="3 12" id="KW-0812">Transmembrane</keyword>
<dbReference type="InterPro" id="IPR045265">
    <property type="entry name" value="AIR12_DOMON"/>
</dbReference>
<evidence type="ECO:0000256" key="8">
    <source>
        <dbReference type="ARBA" id="ARBA00023136"/>
    </source>
</evidence>
<dbReference type="Gramene" id="CDP10275">
    <property type="protein sequence ID" value="CDP10275"/>
    <property type="gene ID" value="GSCOC_T00030951001"/>
</dbReference>
<dbReference type="PROSITE" id="PS50836">
    <property type="entry name" value="DOMON"/>
    <property type="match status" value="1"/>
</dbReference>
<feature type="binding site" description="axial binding residue" evidence="11">
    <location>
        <position position="314"/>
    </location>
    <ligand>
        <name>heme b</name>
        <dbReference type="ChEBI" id="CHEBI:60344"/>
        <label>1</label>
    </ligand>
    <ligandPart>
        <name>Fe</name>
        <dbReference type="ChEBI" id="CHEBI:18248"/>
    </ligandPart>
</feature>
<name>A0A068UP31_COFCA</name>
<feature type="transmembrane region" description="Helical" evidence="12">
    <location>
        <begin position="310"/>
        <end position="330"/>
    </location>
</feature>
<evidence type="ECO:0000256" key="1">
    <source>
        <dbReference type="ARBA" id="ARBA00004141"/>
    </source>
</evidence>
<dbReference type="CDD" id="cd09629">
    <property type="entry name" value="DOMON_CIL1_like"/>
    <property type="match status" value="1"/>
</dbReference>
<dbReference type="AlphaFoldDB" id="A0A068UP31"/>
<accession>A0A068UP31</accession>
<protein>
    <recommendedName>
        <fullName evidence="10">Cytochrome b561 and DOMON domain-containing protein</fullName>
    </recommendedName>
</protein>
<evidence type="ECO:0000259" key="15">
    <source>
        <dbReference type="PROSITE" id="PS50939"/>
    </source>
</evidence>
<dbReference type="PROSITE" id="PS50939">
    <property type="entry name" value="CYTOCHROME_B561"/>
    <property type="match status" value="1"/>
</dbReference>
<dbReference type="STRING" id="49390.A0A068UP31"/>
<feature type="binding site" description="axial binding residue" evidence="11">
    <location>
        <position position="245"/>
    </location>
    <ligand>
        <name>heme b</name>
        <dbReference type="ChEBI" id="CHEBI:60344"/>
        <label>1</label>
    </ligand>
    <ligandPart>
        <name>Fe</name>
        <dbReference type="ChEBI" id="CHEBI:18248"/>
    </ligandPart>
</feature>
<dbReference type="PhylomeDB" id="A0A068UP31"/>
<keyword evidence="8 10" id="KW-0472">Membrane</keyword>
<evidence type="ECO:0000259" key="14">
    <source>
        <dbReference type="PROSITE" id="PS50836"/>
    </source>
</evidence>
<dbReference type="Proteomes" id="UP000295252">
    <property type="component" value="Chromosome V"/>
</dbReference>
<feature type="transmembrane region" description="Helical" evidence="12">
    <location>
        <begin position="281"/>
        <end position="298"/>
    </location>
</feature>
<comment type="cofactor">
    <cofactor evidence="10">
        <name>heme b</name>
        <dbReference type="ChEBI" id="CHEBI:60344"/>
    </cofactor>
    <text evidence="10">Binds 2 heme b groups non-covalently.</text>
</comment>
<feature type="domain" description="DOMON" evidence="14">
    <location>
        <begin position="48"/>
        <end position="162"/>
    </location>
</feature>
<dbReference type="GO" id="GO:0046872">
    <property type="term" value="F:metal ion binding"/>
    <property type="evidence" value="ECO:0007669"/>
    <property type="project" value="UniProtKB-KW"/>
</dbReference>
<evidence type="ECO:0000313" key="16">
    <source>
        <dbReference type="EMBL" id="CDP10275.1"/>
    </source>
</evidence>
<evidence type="ECO:0000256" key="7">
    <source>
        <dbReference type="ARBA" id="ARBA00022989"/>
    </source>
</evidence>
<feature type="domain" description="Cytochrome b561" evidence="15">
    <location>
        <begin position="170"/>
        <end position="369"/>
    </location>
</feature>
<keyword evidence="17" id="KW-1185">Reference proteome</keyword>
<dbReference type="InterPro" id="IPR006593">
    <property type="entry name" value="Cyt_b561/ferric_Rdtase_TM"/>
</dbReference>
<dbReference type="Pfam" id="PF04526">
    <property type="entry name" value="DUF568"/>
    <property type="match status" value="1"/>
</dbReference>
<dbReference type="InterPro" id="IPR005018">
    <property type="entry name" value="DOMON_domain"/>
</dbReference>
<dbReference type="InterPro" id="IPR017214">
    <property type="entry name" value="UCP037471"/>
</dbReference>
<dbReference type="OMA" id="NCYIHWT"/>
<evidence type="ECO:0000256" key="10">
    <source>
        <dbReference type="PIRNR" id="PIRNR037471"/>
    </source>
</evidence>
<evidence type="ECO:0000256" key="6">
    <source>
        <dbReference type="ARBA" id="ARBA00022982"/>
    </source>
</evidence>
<dbReference type="Pfam" id="PF03188">
    <property type="entry name" value="Cytochrom_B561"/>
    <property type="match status" value="1"/>
</dbReference>
<dbReference type="CDD" id="cd08760">
    <property type="entry name" value="Cyt_b561_FRRS1_like"/>
    <property type="match status" value="1"/>
</dbReference>
<keyword evidence="4 11" id="KW-0479">Metal-binding</keyword>
<feature type="binding site" description="axial binding residue" evidence="11">
    <location>
        <position position="278"/>
    </location>
    <ligand>
        <name>heme b</name>
        <dbReference type="ChEBI" id="CHEBI:60344"/>
        <label>1</label>
    </ligand>
    <ligandPart>
        <name>Fe</name>
        <dbReference type="ChEBI" id="CHEBI:18248"/>
    </ligandPart>
</feature>
<keyword evidence="6 10" id="KW-0249">Electron transport</keyword>
<evidence type="ECO:0000313" key="17">
    <source>
        <dbReference type="Proteomes" id="UP000295252"/>
    </source>
</evidence>
<evidence type="ECO:0000256" key="2">
    <source>
        <dbReference type="ARBA" id="ARBA00022448"/>
    </source>
</evidence>
<feature type="transmembrane region" description="Helical" evidence="12">
    <location>
        <begin position="345"/>
        <end position="369"/>
    </location>
</feature>
<evidence type="ECO:0000256" key="3">
    <source>
        <dbReference type="ARBA" id="ARBA00022692"/>
    </source>
</evidence>
<comment type="subcellular location">
    <subcellularLocation>
        <location evidence="1">Membrane</location>
        <topology evidence="1">Multi-pass membrane protein</topology>
    </subcellularLocation>
</comment>
<dbReference type="PIRSF" id="PIRSF037471">
    <property type="entry name" value="UCP037471"/>
    <property type="match status" value="1"/>
</dbReference>
<feature type="binding site" description="axial binding residue" evidence="11">
    <location>
        <position position="211"/>
    </location>
    <ligand>
        <name>heme b</name>
        <dbReference type="ChEBI" id="CHEBI:60344"/>
        <label>1</label>
    </ligand>
    <ligandPart>
        <name>Fe</name>
        <dbReference type="ChEBI" id="CHEBI:18248"/>
    </ligandPart>
</feature>
<evidence type="ECO:0000256" key="12">
    <source>
        <dbReference type="SAM" id="Phobius"/>
    </source>
</evidence>
<dbReference type="Gene3D" id="1.20.120.1770">
    <property type="match status" value="1"/>
</dbReference>
<keyword evidence="11" id="KW-0408">Iron</keyword>
<dbReference type="InParanoid" id="A0A068UP31"/>
<dbReference type="FunFam" id="1.20.120.1770:FF:000007">
    <property type="entry name" value="Cytochrome b561 and DOMON domain-containing protein"/>
    <property type="match status" value="1"/>
</dbReference>
<dbReference type="OrthoDB" id="2419613at2759"/>
<dbReference type="GO" id="GO:0016020">
    <property type="term" value="C:membrane"/>
    <property type="evidence" value="ECO:0007669"/>
    <property type="project" value="UniProtKB-SubCell"/>
</dbReference>
<comment type="function">
    <text evidence="9">May act as a catecholamine-responsive trans-membrane electron transporter.</text>
</comment>
<feature type="signal peptide" evidence="13">
    <location>
        <begin position="1"/>
        <end position="25"/>
    </location>
</feature>
<evidence type="ECO:0000256" key="4">
    <source>
        <dbReference type="ARBA" id="ARBA00022723"/>
    </source>
</evidence>
<organism evidence="16 17">
    <name type="scientific">Coffea canephora</name>
    <name type="common">Robusta coffee</name>
    <dbReference type="NCBI Taxonomy" id="49390"/>
    <lineage>
        <taxon>Eukaryota</taxon>
        <taxon>Viridiplantae</taxon>
        <taxon>Streptophyta</taxon>
        <taxon>Embryophyta</taxon>
        <taxon>Tracheophyta</taxon>
        <taxon>Spermatophyta</taxon>
        <taxon>Magnoliopsida</taxon>
        <taxon>eudicotyledons</taxon>
        <taxon>Gunneridae</taxon>
        <taxon>Pentapetalae</taxon>
        <taxon>asterids</taxon>
        <taxon>lamiids</taxon>
        <taxon>Gentianales</taxon>
        <taxon>Rubiaceae</taxon>
        <taxon>Ixoroideae</taxon>
        <taxon>Gardenieae complex</taxon>
        <taxon>Bertiereae - Coffeeae clade</taxon>
        <taxon>Coffeeae</taxon>
        <taxon>Coffea</taxon>
    </lineage>
</organism>
<evidence type="ECO:0000256" key="5">
    <source>
        <dbReference type="ARBA" id="ARBA00022729"/>
    </source>
</evidence>
<keyword evidence="2 10" id="KW-0813">Transport</keyword>
<keyword evidence="5 13" id="KW-0732">Signal</keyword>
<feature type="chain" id="PRO_5001654958" description="Cytochrome b561 and DOMON domain-containing protein" evidence="13">
    <location>
        <begin position="26"/>
        <end position="398"/>
    </location>
</feature>
<dbReference type="SMART" id="SM00665">
    <property type="entry name" value="B561"/>
    <property type="match status" value="1"/>
</dbReference>
<proteinExistence type="predicted"/>
<keyword evidence="7 12" id="KW-1133">Transmembrane helix</keyword>
<reference evidence="17" key="1">
    <citation type="journal article" date="2014" name="Science">
        <title>The coffee genome provides insight into the convergent evolution of caffeine biosynthesis.</title>
        <authorList>
            <person name="Denoeud F."/>
            <person name="Carretero-Paulet L."/>
            <person name="Dereeper A."/>
            <person name="Droc G."/>
            <person name="Guyot R."/>
            <person name="Pietrella M."/>
            <person name="Zheng C."/>
            <person name="Alberti A."/>
            <person name="Anthony F."/>
            <person name="Aprea G."/>
            <person name="Aury J.M."/>
            <person name="Bento P."/>
            <person name="Bernard M."/>
            <person name="Bocs S."/>
            <person name="Campa C."/>
            <person name="Cenci A."/>
            <person name="Combes M.C."/>
            <person name="Crouzillat D."/>
            <person name="Da Silva C."/>
            <person name="Daddiego L."/>
            <person name="De Bellis F."/>
            <person name="Dussert S."/>
            <person name="Garsmeur O."/>
            <person name="Gayraud T."/>
            <person name="Guignon V."/>
            <person name="Jahn K."/>
            <person name="Jamilloux V."/>
            <person name="Joet T."/>
            <person name="Labadie K."/>
            <person name="Lan T."/>
            <person name="Leclercq J."/>
            <person name="Lepelley M."/>
            <person name="Leroy T."/>
            <person name="Li L.T."/>
            <person name="Librado P."/>
            <person name="Lopez L."/>
            <person name="Munoz A."/>
            <person name="Noel B."/>
            <person name="Pallavicini A."/>
            <person name="Perrotta G."/>
            <person name="Poncet V."/>
            <person name="Pot D."/>
            <person name="Priyono X."/>
            <person name="Rigoreau M."/>
            <person name="Rouard M."/>
            <person name="Rozas J."/>
            <person name="Tranchant-Dubreuil C."/>
            <person name="VanBuren R."/>
            <person name="Zhang Q."/>
            <person name="Andrade A.C."/>
            <person name="Argout X."/>
            <person name="Bertrand B."/>
            <person name="de Kochko A."/>
            <person name="Graziosi G."/>
            <person name="Henry R.J."/>
            <person name="Jayarama X."/>
            <person name="Ming R."/>
            <person name="Nagai C."/>
            <person name="Rounsley S."/>
            <person name="Sankoff D."/>
            <person name="Giuliano G."/>
            <person name="Albert V.A."/>
            <person name="Wincker P."/>
            <person name="Lashermes P."/>
        </authorList>
    </citation>
    <scope>NUCLEOTIDE SEQUENCE [LARGE SCALE GENOMIC DNA]</scope>
    <source>
        <strain evidence="17">cv. DH200-94</strain>
    </source>
</reference>
<evidence type="ECO:0000256" key="11">
    <source>
        <dbReference type="PIRSR" id="PIRSR037471-1"/>
    </source>
</evidence>